<keyword evidence="3" id="KW-1185">Reference proteome</keyword>
<evidence type="ECO:0000313" key="3">
    <source>
        <dbReference type="Proteomes" id="UP000664654"/>
    </source>
</evidence>
<feature type="region of interest" description="Disordered" evidence="1">
    <location>
        <begin position="1"/>
        <end position="29"/>
    </location>
</feature>
<name>A0A939DR29_9ALTE</name>
<accession>A0A939DR29</accession>
<organism evidence="2 3">
    <name type="scientific">Bowmanella dokdonensis</name>
    <dbReference type="NCBI Taxonomy" id="751969"/>
    <lineage>
        <taxon>Bacteria</taxon>
        <taxon>Pseudomonadati</taxon>
        <taxon>Pseudomonadota</taxon>
        <taxon>Gammaproteobacteria</taxon>
        <taxon>Alteromonadales</taxon>
        <taxon>Alteromonadaceae</taxon>
        <taxon>Bowmanella</taxon>
    </lineage>
</organism>
<proteinExistence type="predicted"/>
<gene>
    <name evidence="2" type="ORF">J0A66_18480</name>
</gene>
<protein>
    <submittedName>
        <fullName evidence="2">Uncharacterized protein</fullName>
    </submittedName>
</protein>
<reference evidence="2" key="1">
    <citation type="submission" date="2021-03" db="EMBL/GenBank/DDBJ databases">
        <title>novel species isolated from a fishpond in China.</title>
        <authorList>
            <person name="Lu H."/>
            <person name="Cai Z."/>
        </authorList>
    </citation>
    <scope>NUCLEOTIDE SEQUENCE</scope>
    <source>
        <strain evidence="2">JCM 30855</strain>
    </source>
</reference>
<dbReference type="EMBL" id="JAFKCV010000015">
    <property type="protein sequence ID" value="MBN7827225.1"/>
    <property type="molecule type" value="Genomic_DNA"/>
</dbReference>
<dbReference type="AlphaFoldDB" id="A0A939DR29"/>
<dbReference type="Proteomes" id="UP000664654">
    <property type="component" value="Unassembled WGS sequence"/>
</dbReference>
<comment type="caution">
    <text evidence="2">The sequence shown here is derived from an EMBL/GenBank/DDBJ whole genome shotgun (WGS) entry which is preliminary data.</text>
</comment>
<evidence type="ECO:0000256" key="1">
    <source>
        <dbReference type="SAM" id="MobiDB-lite"/>
    </source>
</evidence>
<evidence type="ECO:0000313" key="2">
    <source>
        <dbReference type="EMBL" id="MBN7827225.1"/>
    </source>
</evidence>
<sequence length="69" mass="7968">MSSDKPRPQGAMNKLFQRQQPKVGARPGTGRLLRSFAEDDCKRIALLIQTWLEADERRQHKPLVRGRVK</sequence>